<evidence type="ECO:0000313" key="3">
    <source>
        <dbReference type="Proteomes" id="UP000018936"/>
    </source>
</evidence>
<dbReference type="EMBL" id="AZIM01008452">
    <property type="protein sequence ID" value="ETE57439.1"/>
    <property type="molecule type" value="Genomic_DNA"/>
</dbReference>
<evidence type="ECO:0000256" key="1">
    <source>
        <dbReference type="SAM" id="MobiDB-lite"/>
    </source>
</evidence>
<protein>
    <submittedName>
        <fullName evidence="2">Octapeptide-repeat protein T2</fullName>
    </submittedName>
</protein>
<evidence type="ECO:0000313" key="2">
    <source>
        <dbReference type="EMBL" id="ETE57439.1"/>
    </source>
</evidence>
<feature type="compositionally biased region" description="Basic residues" evidence="1">
    <location>
        <begin position="421"/>
        <end position="435"/>
    </location>
</feature>
<feature type="compositionally biased region" description="Basic residues" evidence="1">
    <location>
        <begin position="402"/>
        <end position="414"/>
    </location>
</feature>
<proteinExistence type="predicted"/>
<keyword evidence="3" id="KW-1185">Reference proteome</keyword>
<dbReference type="Proteomes" id="UP000018936">
    <property type="component" value="Unassembled WGS sequence"/>
</dbReference>
<feature type="compositionally biased region" description="Basic and acidic residues" evidence="1">
    <location>
        <begin position="436"/>
        <end position="453"/>
    </location>
</feature>
<organism evidence="2 3">
    <name type="scientific">Ophiophagus hannah</name>
    <name type="common">King cobra</name>
    <name type="synonym">Naja hannah</name>
    <dbReference type="NCBI Taxonomy" id="8665"/>
    <lineage>
        <taxon>Eukaryota</taxon>
        <taxon>Metazoa</taxon>
        <taxon>Chordata</taxon>
        <taxon>Craniata</taxon>
        <taxon>Vertebrata</taxon>
        <taxon>Euteleostomi</taxon>
        <taxon>Lepidosauria</taxon>
        <taxon>Squamata</taxon>
        <taxon>Bifurcata</taxon>
        <taxon>Unidentata</taxon>
        <taxon>Episquamata</taxon>
        <taxon>Toxicofera</taxon>
        <taxon>Serpentes</taxon>
        <taxon>Colubroidea</taxon>
        <taxon>Elapidae</taxon>
        <taxon>Elapinae</taxon>
        <taxon>Ophiophagus</taxon>
    </lineage>
</organism>
<feature type="non-terminal residue" evidence="2">
    <location>
        <position position="1"/>
    </location>
</feature>
<comment type="caution">
    <text evidence="2">The sequence shown here is derived from an EMBL/GenBank/DDBJ whole genome shotgun (WGS) entry which is preliminary data.</text>
</comment>
<reference evidence="2 3" key="1">
    <citation type="journal article" date="2013" name="Proc. Natl. Acad. Sci. U.S.A.">
        <title>The king cobra genome reveals dynamic gene evolution and adaptation in the snake venom system.</title>
        <authorList>
            <person name="Vonk F.J."/>
            <person name="Casewell N.R."/>
            <person name="Henkel C.V."/>
            <person name="Heimberg A.M."/>
            <person name="Jansen H.J."/>
            <person name="McCleary R.J."/>
            <person name="Kerkkamp H.M."/>
            <person name="Vos R.A."/>
            <person name="Guerreiro I."/>
            <person name="Calvete J.J."/>
            <person name="Wuster W."/>
            <person name="Woods A.E."/>
            <person name="Logan J.M."/>
            <person name="Harrison R.A."/>
            <person name="Castoe T.A."/>
            <person name="de Koning A.P."/>
            <person name="Pollock D.D."/>
            <person name="Yandell M."/>
            <person name="Calderon D."/>
            <person name="Renjifo C."/>
            <person name="Currier R.B."/>
            <person name="Salgado D."/>
            <person name="Pla D."/>
            <person name="Sanz L."/>
            <person name="Hyder A.S."/>
            <person name="Ribeiro J.M."/>
            <person name="Arntzen J.W."/>
            <person name="van den Thillart G.E."/>
            <person name="Boetzer M."/>
            <person name="Pirovano W."/>
            <person name="Dirks R.P."/>
            <person name="Spaink H.P."/>
            <person name="Duboule D."/>
            <person name="McGlinn E."/>
            <person name="Kini R.M."/>
            <person name="Richardson M.K."/>
        </authorList>
    </citation>
    <scope>NUCLEOTIDE SEQUENCE</scope>
    <source>
        <tissue evidence="2">Blood</tissue>
    </source>
</reference>
<feature type="region of interest" description="Disordered" evidence="1">
    <location>
        <begin position="323"/>
        <end position="480"/>
    </location>
</feature>
<feature type="compositionally biased region" description="Basic and acidic residues" evidence="1">
    <location>
        <begin position="344"/>
        <end position="353"/>
    </location>
</feature>
<accession>V8N575</accession>
<name>V8N575_OPHHA</name>
<gene>
    <name evidence="2" type="primary">Srst</name>
    <name evidence="2" type="ORF">L345_16845</name>
</gene>
<feature type="compositionally biased region" description="Basic residues" evidence="1">
    <location>
        <begin position="368"/>
        <end position="378"/>
    </location>
</feature>
<sequence length="480" mass="53208">MGGDGFWGGQRGDIPFLEPEKGQTGDGRLLLFSPAPAGVHPPSHPLKRNPRESAVTLFWPLSGSTLVPVPSRGQQGGRESGGLLGERERGHLLKGLHPPPCCPLFSISQEHCRSAWGKLTGWGAHLGWLMDLLPVVKCKRFGTVHTNRLFKKKRALTISGEERGEKCAGSALPPILFSHPFLFFLLSADWRGVWKAVQNPTRASFVSCDRTPSIYLPPDMTAFQFSEVNPSPSFPTTLCYPSSPGPSTGMFKGLCLPAGPEREKESALFSHQAKGLDCPPAHFILRSISERVKSTEGGGRPRPNNHSLEFQISVATRGQVLSFADSTGNNISARREGSLQGGGGEERRGRRKEEEEEEEEEEKEGGGRRKKKKRRRRTGGGSLMLSELDGFLADILKEGKKEGRKKGRRKGRKGGRQEGRKGRKEKERKRKKERKKGKEGGRERKDEKDRQEGRTGNGPKWPSPLQMRKFCTGRARTKVR</sequence>
<dbReference type="AlphaFoldDB" id="V8N575"/>
<feature type="compositionally biased region" description="Acidic residues" evidence="1">
    <location>
        <begin position="354"/>
        <end position="363"/>
    </location>
</feature>